<protein>
    <submittedName>
        <fullName evidence="3">Uncharacterized protein</fullName>
    </submittedName>
</protein>
<keyword evidence="2" id="KW-0472">Membrane</keyword>
<sequence length="246" mass="27154">MNFPTSTPKIPQTPNGPGVGGTKEWVITSPAARAVPSPITDFFVALEIAFAIGASTTNPESQKIGIDTRNPVSARASSSLFLPNSFKNVCAILLAAPVTSKIWPIITPNPIMIPILPKVPPNPEVIEFTIPNVFSTPSTSIVMFVSGMPPITPTTTVLMIRARNAWIFVFNTRNIRTAIPITRPINILSPLSPFTIIQTSYVLSFLLRQSSFPLPQFLFLRFVYFVLSVFDMFCYLFCCQHFHSFS</sequence>
<feature type="region of interest" description="Disordered" evidence="1">
    <location>
        <begin position="1"/>
        <end position="23"/>
    </location>
</feature>
<evidence type="ECO:0000313" key="4">
    <source>
        <dbReference type="Proteomes" id="UP000095597"/>
    </source>
</evidence>
<evidence type="ECO:0000256" key="2">
    <source>
        <dbReference type="SAM" id="Phobius"/>
    </source>
</evidence>
<keyword evidence="2" id="KW-1133">Transmembrane helix</keyword>
<accession>A0A173VE35</accession>
<evidence type="ECO:0000313" key="3">
    <source>
        <dbReference type="EMBL" id="CUN25672.1"/>
    </source>
</evidence>
<proteinExistence type="predicted"/>
<evidence type="ECO:0000256" key="1">
    <source>
        <dbReference type="SAM" id="MobiDB-lite"/>
    </source>
</evidence>
<organism evidence="3 4">
    <name type="scientific">Dorea longicatena</name>
    <dbReference type="NCBI Taxonomy" id="88431"/>
    <lineage>
        <taxon>Bacteria</taxon>
        <taxon>Bacillati</taxon>
        <taxon>Bacillota</taxon>
        <taxon>Clostridia</taxon>
        <taxon>Lachnospirales</taxon>
        <taxon>Lachnospiraceae</taxon>
        <taxon>Dorea</taxon>
    </lineage>
</organism>
<keyword evidence="2" id="KW-0812">Transmembrane</keyword>
<feature type="transmembrane region" description="Helical" evidence="2">
    <location>
        <begin position="187"/>
        <end position="207"/>
    </location>
</feature>
<name>A0A173VE35_9FIRM</name>
<reference evidence="3 4" key="1">
    <citation type="submission" date="2015-09" db="EMBL/GenBank/DDBJ databases">
        <authorList>
            <consortium name="Pathogen Informatics"/>
        </authorList>
    </citation>
    <scope>NUCLEOTIDE SEQUENCE [LARGE SCALE GENOMIC DNA]</scope>
    <source>
        <strain evidence="3 4">2789STDY5834961</strain>
    </source>
</reference>
<dbReference type="AlphaFoldDB" id="A0A173VE35"/>
<feature type="transmembrane region" description="Helical" evidence="2">
    <location>
        <begin position="219"/>
        <end position="243"/>
    </location>
</feature>
<dbReference type="Proteomes" id="UP000095597">
    <property type="component" value="Unassembled WGS sequence"/>
</dbReference>
<feature type="compositionally biased region" description="Polar residues" evidence="1">
    <location>
        <begin position="1"/>
        <end position="15"/>
    </location>
</feature>
<dbReference type="EMBL" id="CYXO01000027">
    <property type="protein sequence ID" value="CUN25672.1"/>
    <property type="molecule type" value="Genomic_DNA"/>
</dbReference>
<gene>
    <name evidence="3" type="ORF">ERS852573_02918</name>
</gene>